<evidence type="ECO:0000256" key="4">
    <source>
        <dbReference type="ARBA" id="ARBA00022723"/>
    </source>
</evidence>
<dbReference type="PANTHER" id="PTHR12001:SF69">
    <property type="entry name" value="ALL TRANS-POLYPRENYL-DIPHOSPHATE SYNTHASE PDSS1"/>
    <property type="match status" value="1"/>
</dbReference>
<accession>A0A094PQM7</accession>
<dbReference type="SUPFAM" id="SSF48576">
    <property type="entry name" value="Terpenoid synthases"/>
    <property type="match status" value="1"/>
</dbReference>
<keyword evidence="5" id="KW-0460">Magnesium</keyword>
<dbReference type="GO" id="GO:0046872">
    <property type="term" value="F:metal ion binding"/>
    <property type="evidence" value="ECO:0007669"/>
    <property type="project" value="UniProtKB-KW"/>
</dbReference>
<dbReference type="SFLD" id="SFLDG01017">
    <property type="entry name" value="Polyprenyl_Transferase_Like"/>
    <property type="match status" value="1"/>
</dbReference>
<dbReference type="AlphaFoldDB" id="A0A094PQM7"/>
<comment type="cofactor">
    <cofactor evidence="1">
        <name>Mg(2+)</name>
        <dbReference type="ChEBI" id="CHEBI:18420"/>
    </cofactor>
</comment>
<evidence type="ECO:0000256" key="1">
    <source>
        <dbReference type="ARBA" id="ARBA00001946"/>
    </source>
</evidence>
<evidence type="ECO:0000256" key="5">
    <source>
        <dbReference type="ARBA" id="ARBA00022842"/>
    </source>
</evidence>
<proteinExistence type="inferred from homology"/>
<name>A0A094PQM7_9ZZZZ</name>
<dbReference type="InterPro" id="IPR008949">
    <property type="entry name" value="Isoprenoid_synthase_dom_sf"/>
</dbReference>
<gene>
    <name evidence="6" type="ORF">GM51_18200</name>
</gene>
<dbReference type="Gene3D" id="1.10.600.10">
    <property type="entry name" value="Farnesyl Diphosphate Synthase"/>
    <property type="match status" value="1"/>
</dbReference>
<reference evidence="6" key="1">
    <citation type="submission" date="2014-06" db="EMBL/GenBank/DDBJ databases">
        <title>Key roles for freshwater Actinobacteria revealed by deep metagenomic sequencing.</title>
        <authorList>
            <person name="Ghai R."/>
            <person name="Mizuno C.M."/>
            <person name="Picazo A."/>
            <person name="Camacho A."/>
            <person name="Rodriguez-Valera F."/>
        </authorList>
    </citation>
    <scope>NUCLEOTIDE SEQUENCE</scope>
</reference>
<keyword evidence="4" id="KW-0479">Metal-binding</keyword>
<dbReference type="Pfam" id="PF00348">
    <property type="entry name" value="polyprenyl_synt"/>
    <property type="match status" value="1"/>
</dbReference>
<dbReference type="InterPro" id="IPR000092">
    <property type="entry name" value="Polyprenyl_synt"/>
</dbReference>
<comment type="similarity">
    <text evidence="2">Belongs to the FPP/GGPP synthase family.</text>
</comment>
<dbReference type="SFLD" id="SFLDS00005">
    <property type="entry name" value="Isoprenoid_Synthase_Type_I"/>
    <property type="match status" value="1"/>
</dbReference>
<evidence type="ECO:0000313" key="6">
    <source>
        <dbReference type="EMBL" id="KGA14045.1"/>
    </source>
</evidence>
<sequence>MAAASPLLQLPVLQADLARVEDALQASVIAEDSFLTEVASHLILAGGKRVRPAFAVTSAATSDLVMGAATPEVIMGAVSVELVHLGSLYHDDVMDDATTRRTVESVNARWGNLKAILAGDYLLAKASEIAASLGTEVAGLLAATIAKLCEGQILELQHAFDQQRTEDAYLRSIDGKTASLLGTACRVGAIVGGLPRPQIDALTTFGNSFGMAFQIVDDLLDVTSTDEELGKPAGHDLVEGTYTLPVIRTLAAGGAEADELRSLLVKLAPTDGSIEPVDDPDTLALARTLLRSSASVRGSLDTARAYVEAGQRALAPYAGTEAVTALEAAAEHLLGTVRAAV</sequence>
<evidence type="ECO:0000256" key="2">
    <source>
        <dbReference type="ARBA" id="ARBA00006706"/>
    </source>
</evidence>
<dbReference type="GO" id="GO:0004659">
    <property type="term" value="F:prenyltransferase activity"/>
    <property type="evidence" value="ECO:0007669"/>
    <property type="project" value="InterPro"/>
</dbReference>
<evidence type="ECO:0000256" key="3">
    <source>
        <dbReference type="ARBA" id="ARBA00022679"/>
    </source>
</evidence>
<protein>
    <recommendedName>
        <fullName evidence="7">Geranylgeranyl pyrophosphate synthase</fullName>
    </recommendedName>
</protein>
<keyword evidence="3" id="KW-0808">Transferase</keyword>
<comment type="caution">
    <text evidence="6">The sequence shown here is derived from an EMBL/GenBank/DDBJ whole genome shotgun (WGS) entry which is preliminary data.</text>
</comment>
<dbReference type="EMBL" id="JNSL01000162">
    <property type="protein sequence ID" value="KGA14045.1"/>
    <property type="molecule type" value="Genomic_DNA"/>
</dbReference>
<dbReference type="CDD" id="cd00685">
    <property type="entry name" value="Trans_IPPS_HT"/>
    <property type="match status" value="1"/>
</dbReference>
<organism evidence="6">
    <name type="scientific">freshwater metagenome</name>
    <dbReference type="NCBI Taxonomy" id="449393"/>
    <lineage>
        <taxon>unclassified sequences</taxon>
        <taxon>metagenomes</taxon>
        <taxon>ecological metagenomes</taxon>
    </lineage>
</organism>
<dbReference type="PANTHER" id="PTHR12001">
    <property type="entry name" value="GERANYLGERANYL PYROPHOSPHATE SYNTHASE"/>
    <property type="match status" value="1"/>
</dbReference>
<evidence type="ECO:0008006" key="7">
    <source>
        <dbReference type="Google" id="ProtNLM"/>
    </source>
</evidence>
<dbReference type="InterPro" id="IPR033749">
    <property type="entry name" value="Polyprenyl_synt_CS"/>
</dbReference>
<dbReference type="GO" id="GO:0008299">
    <property type="term" value="P:isoprenoid biosynthetic process"/>
    <property type="evidence" value="ECO:0007669"/>
    <property type="project" value="InterPro"/>
</dbReference>
<dbReference type="PROSITE" id="PS00444">
    <property type="entry name" value="POLYPRENYL_SYNTHASE_2"/>
    <property type="match status" value="1"/>
</dbReference>